<comment type="caution">
    <text evidence="5">The sequence shown here is derived from an EMBL/GenBank/DDBJ whole genome shotgun (WGS) entry which is preliminary data.</text>
</comment>
<dbReference type="Pfam" id="PF26079">
    <property type="entry name" value="Baseplate_J_C"/>
    <property type="match status" value="1"/>
</dbReference>
<protein>
    <submittedName>
        <fullName evidence="5">Baseplate J-like protein</fullName>
    </submittedName>
</protein>
<feature type="domain" description="Baseplate J-like C-terminal" evidence="4">
    <location>
        <begin position="264"/>
        <end position="345"/>
    </location>
</feature>
<evidence type="ECO:0000313" key="6">
    <source>
        <dbReference type="Proteomes" id="UP000017090"/>
    </source>
</evidence>
<evidence type="ECO:0000259" key="2">
    <source>
        <dbReference type="Pfam" id="PF04865"/>
    </source>
</evidence>
<organism evidence="5 6">
    <name type="scientific">Megasphaera vaginalis</name>
    <name type="common">ex Srinivasan et al. 2021</name>
    <dbReference type="NCBI Taxonomy" id="1111454"/>
    <lineage>
        <taxon>Bacteria</taxon>
        <taxon>Bacillati</taxon>
        <taxon>Bacillota</taxon>
        <taxon>Negativicutes</taxon>
        <taxon>Veillonellales</taxon>
        <taxon>Veillonellaceae</taxon>
        <taxon>Megasphaera</taxon>
    </lineage>
</organism>
<dbReference type="RefSeq" id="WP_023053747.1">
    <property type="nucleotide sequence ID" value="NZ_AWXA01000036.1"/>
</dbReference>
<reference evidence="5 6" key="1">
    <citation type="submission" date="2013-09" db="EMBL/GenBank/DDBJ databases">
        <authorList>
            <person name="Durkin A.S."/>
            <person name="Haft D.R."/>
            <person name="McCorrison J."/>
            <person name="Torralba M."/>
            <person name="Gillis M."/>
            <person name="Haft D.H."/>
            <person name="Methe B."/>
            <person name="Sutton G."/>
            <person name="Nelson K.E."/>
        </authorList>
    </citation>
    <scope>NUCLEOTIDE SEQUENCE [LARGE SCALE GENOMIC DNA]</scope>
    <source>
        <strain evidence="5 6">BV3C16-1</strain>
    </source>
</reference>
<dbReference type="InterPro" id="IPR006949">
    <property type="entry name" value="Barrel_Baseplate_J-like"/>
</dbReference>
<dbReference type="Proteomes" id="UP000017090">
    <property type="component" value="Unassembled WGS sequence"/>
</dbReference>
<proteinExistence type="inferred from homology"/>
<evidence type="ECO:0000313" key="5">
    <source>
        <dbReference type="EMBL" id="ERT59341.1"/>
    </source>
</evidence>
<dbReference type="PANTHER" id="PTHR37829">
    <property type="entry name" value="PHAGE-LIKE ELEMENT PBSX PROTEIN XKDT"/>
    <property type="match status" value="1"/>
</dbReference>
<dbReference type="STRING" id="1111454.HMPREF1250_0199"/>
<dbReference type="AlphaFoldDB" id="U7UJ67"/>
<dbReference type="InterPro" id="IPR058530">
    <property type="entry name" value="Baseplate_J-like_C"/>
</dbReference>
<evidence type="ECO:0000259" key="3">
    <source>
        <dbReference type="Pfam" id="PF26078"/>
    </source>
</evidence>
<dbReference type="InterPro" id="IPR052399">
    <property type="entry name" value="Phage_Baseplate_Assmbl_Protein"/>
</dbReference>
<name>U7UJ67_9FIRM</name>
<dbReference type="EMBL" id="AWXA01000036">
    <property type="protein sequence ID" value="ERT59341.1"/>
    <property type="molecule type" value="Genomic_DNA"/>
</dbReference>
<dbReference type="OrthoDB" id="2554267at2"/>
<accession>U7UJ67</accession>
<dbReference type="Pfam" id="PF04865">
    <property type="entry name" value="Baseplate_J"/>
    <property type="match status" value="1"/>
</dbReference>
<dbReference type="InterPro" id="IPR058531">
    <property type="entry name" value="Baseplate_J_M"/>
</dbReference>
<sequence length="350" mass="37629">MFSPRDESAILSELQDFSRLSVSKYEGTFEYDVFSANAIEFAKTEVELAQMILAVFPHTSWGRYLTLGASAHGIDRKLAVESQGEVVIKGSVGTTIARGSQFSTDDNTVFVTRQDYTIGSTGAVTAVIYAQNAGVVGNVAEGTIKNIPLSIPGVASVNNAAATHDGYDEESDESLLNRLLLHVRNPGTSGNSSHYREWSLAVPGVGAIKVQPLWNGNGTVRVLILDVNKDAASESLIKQVSEYIEVRRPIGATVTVVAPMIQSINIEVSVKPVSDKSEYKTVLYNAVNRYFTDVGFDSDNISIAQVGKALLSTGVIDDYESLTINSAIKNISINADSIPRIGNFEVTTIA</sequence>
<comment type="similarity">
    <text evidence="1">Belongs to the Mu gp47/PBSX XkdT family.</text>
</comment>
<feature type="domain" description="Baseplate J-like central" evidence="3">
    <location>
        <begin position="188"/>
        <end position="258"/>
    </location>
</feature>
<dbReference type="eggNOG" id="COG3299">
    <property type="taxonomic scope" value="Bacteria"/>
</dbReference>
<keyword evidence="6" id="KW-1185">Reference proteome</keyword>
<dbReference type="PANTHER" id="PTHR37829:SF3">
    <property type="entry name" value="PROTEIN JAYE-RELATED"/>
    <property type="match status" value="1"/>
</dbReference>
<gene>
    <name evidence="5" type="ORF">HMPREF1250_0199</name>
</gene>
<evidence type="ECO:0000259" key="4">
    <source>
        <dbReference type="Pfam" id="PF26079"/>
    </source>
</evidence>
<feature type="domain" description="Baseplate protein J-like barrel" evidence="2">
    <location>
        <begin position="86"/>
        <end position="166"/>
    </location>
</feature>
<dbReference type="Pfam" id="PF26078">
    <property type="entry name" value="Baseplate_J_M"/>
    <property type="match status" value="1"/>
</dbReference>
<evidence type="ECO:0000256" key="1">
    <source>
        <dbReference type="ARBA" id="ARBA00038087"/>
    </source>
</evidence>
<dbReference type="PATRIC" id="fig|1111454.3.peg.1275"/>